<sequence length="110" mass="12902">MAISSFSTIFDPFTWGPFKDFSFPSSNSLVSHENSAFPNIHIDWKETPEAHVFNADLPGLKKEQVRVEIKDGKVLQISRERNVEKEDKNKTRHRVERSSRRNRGRMRFLL</sequence>
<gene>
    <name evidence="1" type="ORF">POPTR_013G108800v4</name>
</gene>
<accession>A0ACC0S2Y2</accession>
<reference evidence="1 2" key="1">
    <citation type="journal article" date="2006" name="Science">
        <title>The genome of black cottonwood, Populus trichocarpa (Torr. &amp; Gray).</title>
        <authorList>
            <person name="Tuskan G.A."/>
            <person name="Difazio S."/>
            <person name="Jansson S."/>
            <person name="Bohlmann J."/>
            <person name="Grigoriev I."/>
            <person name="Hellsten U."/>
            <person name="Putnam N."/>
            <person name="Ralph S."/>
            <person name="Rombauts S."/>
            <person name="Salamov A."/>
            <person name="Schein J."/>
            <person name="Sterck L."/>
            <person name="Aerts A."/>
            <person name="Bhalerao R.R."/>
            <person name="Bhalerao R.P."/>
            <person name="Blaudez D."/>
            <person name="Boerjan W."/>
            <person name="Brun A."/>
            <person name="Brunner A."/>
            <person name="Busov V."/>
            <person name="Campbell M."/>
            <person name="Carlson J."/>
            <person name="Chalot M."/>
            <person name="Chapman J."/>
            <person name="Chen G.L."/>
            <person name="Cooper D."/>
            <person name="Coutinho P.M."/>
            <person name="Couturier J."/>
            <person name="Covert S."/>
            <person name="Cronk Q."/>
            <person name="Cunningham R."/>
            <person name="Davis J."/>
            <person name="Degroeve S."/>
            <person name="Dejardin A."/>
            <person name="Depamphilis C."/>
            <person name="Detter J."/>
            <person name="Dirks B."/>
            <person name="Dubchak I."/>
            <person name="Duplessis S."/>
            <person name="Ehlting J."/>
            <person name="Ellis B."/>
            <person name="Gendler K."/>
            <person name="Goodstein D."/>
            <person name="Gribskov M."/>
            <person name="Grimwood J."/>
            <person name="Groover A."/>
            <person name="Gunter L."/>
            <person name="Hamberger B."/>
            <person name="Heinze B."/>
            <person name="Helariutta Y."/>
            <person name="Henrissat B."/>
            <person name="Holligan D."/>
            <person name="Holt R."/>
            <person name="Huang W."/>
            <person name="Islam-Faridi N."/>
            <person name="Jones S."/>
            <person name="Jones-Rhoades M."/>
            <person name="Jorgensen R."/>
            <person name="Joshi C."/>
            <person name="Kangasjarvi J."/>
            <person name="Karlsson J."/>
            <person name="Kelleher C."/>
            <person name="Kirkpatrick R."/>
            <person name="Kirst M."/>
            <person name="Kohler A."/>
            <person name="Kalluri U."/>
            <person name="Larimer F."/>
            <person name="Leebens-Mack J."/>
            <person name="Leple J.C."/>
            <person name="Locascio P."/>
            <person name="Lou Y."/>
            <person name="Lucas S."/>
            <person name="Martin F."/>
            <person name="Montanini B."/>
            <person name="Napoli C."/>
            <person name="Nelson D.R."/>
            <person name="Nelson C."/>
            <person name="Nieminen K."/>
            <person name="Nilsson O."/>
            <person name="Pereda V."/>
            <person name="Peter G."/>
            <person name="Philippe R."/>
            <person name="Pilate G."/>
            <person name="Poliakov A."/>
            <person name="Razumovskaya J."/>
            <person name="Richardson P."/>
            <person name="Rinaldi C."/>
            <person name="Ritland K."/>
            <person name="Rouze P."/>
            <person name="Ryaboy D."/>
            <person name="Schmutz J."/>
            <person name="Schrader J."/>
            <person name="Segerman B."/>
            <person name="Shin H."/>
            <person name="Siddiqui A."/>
            <person name="Sterky F."/>
            <person name="Terry A."/>
            <person name="Tsai C.J."/>
            <person name="Uberbacher E."/>
            <person name="Unneberg P."/>
            <person name="Vahala J."/>
            <person name="Wall K."/>
            <person name="Wessler S."/>
            <person name="Yang G."/>
            <person name="Yin T."/>
            <person name="Douglas C."/>
            <person name="Marra M."/>
            <person name="Sandberg G."/>
            <person name="Van de Peer Y."/>
            <person name="Rokhsar D."/>
        </authorList>
    </citation>
    <scope>NUCLEOTIDE SEQUENCE [LARGE SCALE GENOMIC DNA]</scope>
    <source>
        <strain evidence="2">cv. Nisqually</strain>
    </source>
</reference>
<dbReference type="EMBL" id="CM009302">
    <property type="protein sequence ID" value="KAI9383643.1"/>
    <property type="molecule type" value="Genomic_DNA"/>
</dbReference>
<comment type="caution">
    <text evidence="1">The sequence shown here is derived from an EMBL/GenBank/DDBJ whole genome shotgun (WGS) entry which is preliminary data.</text>
</comment>
<name>A0ACC0S2Y2_POPTR</name>
<evidence type="ECO:0000313" key="2">
    <source>
        <dbReference type="Proteomes" id="UP000006729"/>
    </source>
</evidence>
<dbReference type="Proteomes" id="UP000006729">
    <property type="component" value="Chromosome 13"/>
</dbReference>
<keyword evidence="2" id="KW-1185">Reference proteome</keyword>
<evidence type="ECO:0000313" key="1">
    <source>
        <dbReference type="EMBL" id="KAI9383643.1"/>
    </source>
</evidence>
<proteinExistence type="predicted"/>
<protein>
    <submittedName>
        <fullName evidence="1">Uncharacterized protein</fullName>
    </submittedName>
</protein>
<organism evidence="1 2">
    <name type="scientific">Populus trichocarpa</name>
    <name type="common">Western balsam poplar</name>
    <name type="synonym">Populus balsamifera subsp. trichocarpa</name>
    <dbReference type="NCBI Taxonomy" id="3694"/>
    <lineage>
        <taxon>Eukaryota</taxon>
        <taxon>Viridiplantae</taxon>
        <taxon>Streptophyta</taxon>
        <taxon>Embryophyta</taxon>
        <taxon>Tracheophyta</taxon>
        <taxon>Spermatophyta</taxon>
        <taxon>Magnoliopsida</taxon>
        <taxon>eudicotyledons</taxon>
        <taxon>Gunneridae</taxon>
        <taxon>Pentapetalae</taxon>
        <taxon>rosids</taxon>
        <taxon>fabids</taxon>
        <taxon>Malpighiales</taxon>
        <taxon>Salicaceae</taxon>
        <taxon>Saliceae</taxon>
        <taxon>Populus</taxon>
    </lineage>
</organism>